<evidence type="ECO:0008006" key="3">
    <source>
        <dbReference type="Google" id="ProtNLM"/>
    </source>
</evidence>
<dbReference type="Proteomes" id="UP001439008">
    <property type="component" value="Unassembled WGS sequence"/>
</dbReference>
<accession>A0ABV2AL79</accession>
<proteinExistence type="predicted"/>
<reference evidence="1 2" key="1">
    <citation type="journal article" date="2024" name="BMC Biol.">
        <title>Comparative genomics of Ascetosporea gives new insight into the evolutionary basis for animal parasitism in Rhizaria.</title>
        <authorList>
            <person name="Hiltunen Thoren M."/>
            <person name="Onut-Brannstrom I."/>
            <person name="Alfjorden A."/>
            <person name="Peckova H."/>
            <person name="Swords F."/>
            <person name="Hooper C."/>
            <person name="Holzer A.S."/>
            <person name="Bass D."/>
            <person name="Burki F."/>
        </authorList>
    </citation>
    <scope>NUCLEOTIDE SEQUENCE [LARGE SCALE GENOMIC DNA]</scope>
    <source>
        <strain evidence="1">20-A016</strain>
    </source>
</reference>
<keyword evidence="2" id="KW-1185">Reference proteome</keyword>
<evidence type="ECO:0000313" key="1">
    <source>
        <dbReference type="EMBL" id="MES1920153.1"/>
    </source>
</evidence>
<protein>
    <recommendedName>
        <fullName evidence="3">Protein SDA1</fullName>
    </recommendedName>
</protein>
<dbReference type="EMBL" id="JBDODL010000532">
    <property type="protein sequence ID" value="MES1920153.1"/>
    <property type="molecule type" value="Genomic_DNA"/>
</dbReference>
<organism evidence="1 2">
    <name type="scientific">Bonamia ostreae</name>
    <dbReference type="NCBI Taxonomy" id="126728"/>
    <lineage>
        <taxon>Eukaryota</taxon>
        <taxon>Sar</taxon>
        <taxon>Rhizaria</taxon>
        <taxon>Endomyxa</taxon>
        <taxon>Ascetosporea</taxon>
        <taxon>Haplosporida</taxon>
        <taxon>Bonamia</taxon>
    </lineage>
</organism>
<evidence type="ECO:0000313" key="2">
    <source>
        <dbReference type="Proteomes" id="UP001439008"/>
    </source>
</evidence>
<gene>
    <name evidence="1" type="ORF">MHBO_001863</name>
</gene>
<sequence length="493" mass="57590">MGILAKSAFKNKNSISNLAKTAELYLSYFFENYKFVRPERKTNFLYTIKRFAKLIEKEKVEKLILSTLAKIGGFSQNEITSNLDCFDLLTALLSQKNLTTSILDSVLSLFLSHLRYGESTKRKMFFCLKFVNLHKKYFREKSDLIFTAIYGHCSPKTFFRPKTDFLIDVMDNIDFENFEKTDLKQFFLLEIFANFCALKDKNAKSRNLARKFILKIAETLIDKKIKSFFGNDFSIFDFIKFSFENFGKSHQNAMIEGITIIFNEHHDRFSIEQISQILTKIEDLNNFDKSKDQNKNILFFLKSISSKLPKQKLIPILPKTLFILKSILPKSAKNKRAISQLILEKLSKKFGVETIRDHLEIGQKPLMRKVARKINKKKSSKKNINDDKSDRNEILDDYNDIERNENDLMKIDKNCEKMDLKQFCKIGKTIKSGKIGKTIKSGRIGRTIKSNKRIQKTKGKYGKNVGKRKMQSFAYFKLEHKNLKKIDKKKLLK</sequence>
<name>A0ABV2AL79_9EUKA</name>
<dbReference type="InterPro" id="IPR016024">
    <property type="entry name" value="ARM-type_fold"/>
</dbReference>
<dbReference type="SUPFAM" id="SSF48371">
    <property type="entry name" value="ARM repeat"/>
    <property type="match status" value="1"/>
</dbReference>
<comment type="caution">
    <text evidence="1">The sequence shown here is derived from an EMBL/GenBank/DDBJ whole genome shotgun (WGS) entry which is preliminary data.</text>
</comment>